<feature type="compositionally biased region" description="Basic and acidic residues" evidence="1">
    <location>
        <begin position="7"/>
        <end position="16"/>
    </location>
</feature>
<accession>A0A2U3K6E1</accession>
<proteinExistence type="predicted"/>
<protein>
    <recommendedName>
        <fullName evidence="4">DUF1579 domain-containing protein</fullName>
    </recommendedName>
</protein>
<sequence length="174" mass="19409">MPRKSGITKDKPKTDRTPAAATPAPEVVKLGYFVGKWTTKGTILAGPWGAGGEFSWTESTEWMTGNFFVIGHWDFQMPAELGGDGKEIFIMGYDTNRRVYSFDAFSSQGLHQVSKGTLVDDTWLWTSESIQSGKPVQQKMTMQILSPSSYNLKFELSMDGAEWMTFMEGKAVKK</sequence>
<name>A0A2U3K6E1_9BACT</name>
<dbReference type="AlphaFoldDB" id="A0A2U3K6E1"/>
<dbReference type="Pfam" id="PF07617">
    <property type="entry name" value="DUF1579"/>
    <property type="match status" value="1"/>
</dbReference>
<organism evidence="2 3">
    <name type="scientific">Candidatus Sulfotelmatobacter kueseliae</name>
    <dbReference type="NCBI Taxonomy" id="2042962"/>
    <lineage>
        <taxon>Bacteria</taxon>
        <taxon>Pseudomonadati</taxon>
        <taxon>Acidobacteriota</taxon>
        <taxon>Terriglobia</taxon>
        <taxon>Terriglobales</taxon>
        <taxon>Candidatus Korobacteraceae</taxon>
        <taxon>Candidatus Sulfotelmatobacter</taxon>
    </lineage>
</organism>
<reference evidence="3" key="1">
    <citation type="submission" date="2018-02" db="EMBL/GenBank/DDBJ databases">
        <authorList>
            <person name="Hausmann B."/>
        </authorList>
    </citation>
    <scope>NUCLEOTIDE SEQUENCE [LARGE SCALE GENOMIC DNA]</scope>
    <source>
        <strain evidence="3">Peat soil MAG SbA1</strain>
    </source>
</reference>
<dbReference type="InterPro" id="IPR011473">
    <property type="entry name" value="DUF1579"/>
</dbReference>
<dbReference type="OrthoDB" id="8481162at2"/>
<evidence type="ECO:0000256" key="1">
    <source>
        <dbReference type="SAM" id="MobiDB-lite"/>
    </source>
</evidence>
<feature type="region of interest" description="Disordered" evidence="1">
    <location>
        <begin position="1"/>
        <end position="21"/>
    </location>
</feature>
<dbReference type="EMBL" id="OMOD01000046">
    <property type="protein sequence ID" value="SPF35209.1"/>
    <property type="molecule type" value="Genomic_DNA"/>
</dbReference>
<dbReference type="Proteomes" id="UP000238701">
    <property type="component" value="Unassembled WGS sequence"/>
</dbReference>
<evidence type="ECO:0000313" key="2">
    <source>
        <dbReference type="EMBL" id="SPF35209.1"/>
    </source>
</evidence>
<evidence type="ECO:0008006" key="4">
    <source>
        <dbReference type="Google" id="ProtNLM"/>
    </source>
</evidence>
<gene>
    <name evidence="2" type="ORF">SBA1_140100</name>
</gene>
<evidence type="ECO:0000313" key="3">
    <source>
        <dbReference type="Proteomes" id="UP000238701"/>
    </source>
</evidence>